<feature type="region of interest" description="Disordered" evidence="1">
    <location>
        <begin position="439"/>
        <end position="460"/>
    </location>
</feature>
<feature type="compositionally biased region" description="Polar residues" evidence="1">
    <location>
        <begin position="451"/>
        <end position="460"/>
    </location>
</feature>
<accession>A0A1X2IZN5</accession>
<evidence type="ECO:0000256" key="1">
    <source>
        <dbReference type="SAM" id="MobiDB-lite"/>
    </source>
</evidence>
<feature type="compositionally biased region" description="Polar residues" evidence="1">
    <location>
        <begin position="148"/>
        <end position="164"/>
    </location>
</feature>
<dbReference type="EMBL" id="MCGE01000002">
    <property type="protein sequence ID" value="ORZ24742.1"/>
    <property type="molecule type" value="Genomic_DNA"/>
</dbReference>
<evidence type="ECO:0000313" key="2">
    <source>
        <dbReference type="EMBL" id="ORZ24742.1"/>
    </source>
</evidence>
<feature type="compositionally biased region" description="Basic and acidic residues" evidence="1">
    <location>
        <begin position="94"/>
        <end position="104"/>
    </location>
</feature>
<feature type="compositionally biased region" description="Low complexity" evidence="1">
    <location>
        <begin position="120"/>
        <end position="131"/>
    </location>
</feature>
<feature type="region of interest" description="Disordered" evidence="1">
    <location>
        <begin position="32"/>
        <end position="55"/>
    </location>
</feature>
<proteinExistence type="predicted"/>
<feature type="region of interest" description="Disordered" evidence="1">
    <location>
        <begin position="88"/>
        <end position="170"/>
    </location>
</feature>
<dbReference type="Proteomes" id="UP000193560">
    <property type="component" value="Unassembled WGS sequence"/>
</dbReference>
<feature type="region of interest" description="Disordered" evidence="1">
    <location>
        <begin position="308"/>
        <end position="354"/>
    </location>
</feature>
<gene>
    <name evidence="2" type="ORF">BCR42DRAFT_403556</name>
</gene>
<name>A0A1X2IZN5_9FUNG</name>
<sequence>MTQSSIKAQEPFLYKLKSGLSKFINRRRHSSIVHTFRPSKHHHQYSPTRQDSFDTQDRALDSNYYDENDTADDEDDLDSSSITRVNSELQHSAYSKDDDFERNRYNGNRANSQHHHSRRPSAISIQSPPSILVKRSPTPSSHHRHTKSLQNASIISLPNSNNNGRPAHYHHSRNYSHISCISATNMTVNSEDLTAKEFADMAGIKIIPDDDDHYQQPDDNNGATSTMATFITSRTQQQQQRQHPPISSASSIVTTNGGGHGHRHCYFSYHAGDENDWSVVSSGSMQSQQSGSAKIWDTGFWKRPSMDNSINSDGPTATVATSTLNTGKPPLPPLTPQQQQQHPLLPPLPANGKTPPLRKHRSALLQHRQTLSLPPPIPPVTNNKIQCQHAKSKSTCDLPIVDELRRIHSVSNNNNQKPLSNNTTDHRVIRKGRFEIQLESSSLPPPPASSTIDTKPTSLL</sequence>
<feature type="compositionally biased region" description="Polar residues" evidence="1">
    <location>
        <begin position="308"/>
        <end position="326"/>
    </location>
</feature>
<organism evidence="2 3">
    <name type="scientific">Absidia repens</name>
    <dbReference type="NCBI Taxonomy" id="90262"/>
    <lineage>
        <taxon>Eukaryota</taxon>
        <taxon>Fungi</taxon>
        <taxon>Fungi incertae sedis</taxon>
        <taxon>Mucoromycota</taxon>
        <taxon>Mucoromycotina</taxon>
        <taxon>Mucoromycetes</taxon>
        <taxon>Mucorales</taxon>
        <taxon>Cunninghamellaceae</taxon>
        <taxon>Absidia</taxon>
    </lineage>
</organism>
<keyword evidence="3" id="KW-1185">Reference proteome</keyword>
<feature type="compositionally biased region" description="Basic residues" evidence="1">
    <location>
        <begin position="32"/>
        <end position="44"/>
    </location>
</feature>
<evidence type="ECO:0000313" key="3">
    <source>
        <dbReference type="Proteomes" id="UP000193560"/>
    </source>
</evidence>
<comment type="caution">
    <text evidence="2">The sequence shown here is derived from an EMBL/GenBank/DDBJ whole genome shotgun (WGS) entry which is preliminary data.</text>
</comment>
<dbReference type="AlphaFoldDB" id="A0A1X2IZN5"/>
<dbReference type="OrthoDB" id="2276091at2759"/>
<protein>
    <submittedName>
        <fullName evidence="2">Uncharacterized protein</fullName>
    </submittedName>
</protein>
<reference evidence="2 3" key="1">
    <citation type="submission" date="2016-07" db="EMBL/GenBank/DDBJ databases">
        <title>Pervasive Adenine N6-methylation of Active Genes in Fungi.</title>
        <authorList>
            <consortium name="DOE Joint Genome Institute"/>
            <person name="Mondo S.J."/>
            <person name="Dannebaum R.O."/>
            <person name="Kuo R.C."/>
            <person name="Labutti K."/>
            <person name="Haridas S."/>
            <person name="Kuo A."/>
            <person name="Salamov A."/>
            <person name="Ahrendt S.R."/>
            <person name="Lipzen A."/>
            <person name="Sullivan W."/>
            <person name="Andreopoulos W.B."/>
            <person name="Clum A."/>
            <person name="Lindquist E."/>
            <person name="Daum C."/>
            <person name="Ramamoorthy G.K."/>
            <person name="Gryganskyi A."/>
            <person name="Culley D."/>
            <person name="Magnuson J.K."/>
            <person name="James T.Y."/>
            <person name="O'Malley M.A."/>
            <person name="Stajich J.E."/>
            <person name="Spatafora J.W."/>
            <person name="Visel A."/>
            <person name="Grigoriev I.V."/>
        </authorList>
    </citation>
    <scope>NUCLEOTIDE SEQUENCE [LARGE SCALE GENOMIC DNA]</scope>
    <source>
        <strain evidence="2 3">NRRL 1336</strain>
    </source>
</reference>